<dbReference type="Proteomes" id="UP000000345">
    <property type="component" value="Chromosome"/>
</dbReference>
<dbReference type="Gene3D" id="3.10.590.10">
    <property type="entry name" value="ph1033 like domains"/>
    <property type="match status" value="1"/>
</dbReference>
<keyword evidence="2" id="KW-1185">Reference proteome</keyword>
<reference key="1">
    <citation type="submission" date="2009-08" db="EMBL/GenBank/DDBJ databases">
        <title>The genome sequence of Methanothermobacter marburgensis.</title>
        <authorList>
            <person name="Kaster A."/>
            <person name="Seedorf H."/>
            <person name="Goenrich M."/>
            <person name="Wiezer A."/>
            <person name="Liesegang H."/>
            <person name="Thauer R."/>
            <person name="Gottschalk G."/>
        </authorList>
    </citation>
    <scope>NUCLEOTIDE SEQUENCE</scope>
    <source>
        <strain>Marburg</strain>
    </source>
</reference>
<dbReference type="EMBL" id="CP001710">
    <property type="protein sequence ID" value="ADL58344.1"/>
    <property type="molecule type" value="Genomic_DNA"/>
</dbReference>
<dbReference type="AlphaFoldDB" id="D9PVU6"/>
<dbReference type="GeneID" id="92393349"/>
<reference evidence="1 2" key="2">
    <citation type="journal article" date="2010" name="J. Bacteriol.">
        <title>Complete genome sequence of Methanothermobacter marburgensis, a methanoarchaeon model organism.</title>
        <authorList>
            <person name="Liesegang H."/>
            <person name="Kaster A.K."/>
            <person name="Wiezer A."/>
            <person name="Goenrich M."/>
            <person name="Wollherr A."/>
            <person name="Seedorf H."/>
            <person name="Gottschalk G."/>
            <person name="Thauer R.K."/>
        </authorList>
    </citation>
    <scope>NUCLEOTIDE SEQUENCE [LARGE SCALE GENOMIC DNA]</scope>
    <source>
        <strain evidence="2">ATCC BAA-927 / DSM 2133 / JCM 14651 / NBRC 100331 / OCM 82 / Marburg</strain>
    </source>
</reference>
<dbReference type="GeneID" id="9704457"/>
<evidence type="ECO:0000313" key="2">
    <source>
        <dbReference type="Proteomes" id="UP000000345"/>
    </source>
</evidence>
<dbReference type="PaxDb" id="79929-MTBMA_c07490"/>
<dbReference type="HOGENOM" id="CLU_1168588_0_0_2"/>
<sequence>MRKRGKLINEIRSGDRIFLFKPIPLNGRRTLSFVAYTMVESVYSDPETLYDYYESPRKLKLKGIKFFNPPIPLVKFKDKLVSFDSKKWSSATKSEYRKIDEADFRTIRSRAKFIEKFPAYLEEVSFSMDEFILNSIMGLHSMLRKADGRKQMEIKSFIKLLDEFIQSYGINKSYDELEEFYSINAWRTGIKHYPSRDPERIVTLYNSRGAGRDFGLISLE</sequence>
<gene>
    <name evidence="1" type="ordered locus">MTBMA_c07490</name>
</gene>
<protein>
    <submittedName>
        <fullName evidence="1">Uncharacterized protein</fullName>
    </submittedName>
</protein>
<accession>D9PVU6</accession>
<name>D9PVU6_METTM</name>
<evidence type="ECO:0000313" key="1">
    <source>
        <dbReference type="EMBL" id="ADL58344.1"/>
    </source>
</evidence>
<dbReference type="KEGG" id="mmg:MTBMA_c07490"/>
<organism evidence="1 2">
    <name type="scientific">Methanothermobacter marburgensis (strain ATCC BAA-927 / DSM 2133 / JCM 14651 / NBRC 100331 / OCM 82 / Marburg)</name>
    <name type="common">Methanobacterium thermoautotrophicum</name>
    <dbReference type="NCBI Taxonomy" id="79929"/>
    <lineage>
        <taxon>Archaea</taxon>
        <taxon>Methanobacteriati</taxon>
        <taxon>Methanobacteriota</taxon>
        <taxon>Methanomada group</taxon>
        <taxon>Methanobacteria</taxon>
        <taxon>Methanobacteriales</taxon>
        <taxon>Methanobacteriaceae</taxon>
        <taxon>Methanothermobacter</taxon>
    </lineage>
</organism>
<proteinExistence type="predicted"/>
<dbReference type="STRING" id="79929.MTBMA_c07490"/>
<dbReference type="RefSeq" id="WP_013295568.1">
    <property type="nucleotide sequence ID" value="NC_014408.1"/>
</dbReference>